<evidence type="ECO:0000256" key="1">
    <source>
        <dbReference type="SAM" id="Phobius"/>
    </source>
</evidence>
<dbReference type="Proteomes" id="UP000595618">
    <property type="component" value="Chromosome"/>
</dbReference>
<evidence type="ECO:0008006" key="4">
    <source>
        <dbReference type="Google" id="ProtNLM"/>
    </source>
</evidence>
<dbReference type="AlphaFoldDB" id="A0A7T5RJV1"/>
<organism evidence="2 3">
    <name type="scientific">Candidatus Sungiibacteriota bacterium</name>
    <dbReference type="NCBI Taxonomy" id="2750080"/>
    <lineage>
        <taxon>Bacteria</taxon>
        <taxon>Candidatus Sungiibacteriota</taxon>
    </lineage>
</organism>
<sequence length="155" mass="18229">MFKSLLRFLVPVLGIILIGGGVWYGIQYWRYINSEEYQAIKYTKEITKKYAEDTFGGDTPEETLRLFIDALKKGDTDLAARYFILDKQEEWKEDLAKIKEKGLLKDMIRDLERLEKSKEEPEEVFYVTTNEANVVSVQLIVGKNPYSKKWKIYEL</sequence>
<name>A0A7T5RJV1_9BACT</name>
<keyword evidence="1" id="KW-1133">Transmembrane helix</keyword>
<keyword evidence="1" id="KW-0812">Transmembrane</keyword>
<accession>A0A7T5RJV1</accession>
<reference evidence="2 3" key="1">
    <citation type="submission" date="2020-07" db="EMBL/GenBank/DDBJ databases">
        <title>Huge and variable diversity of episymbiotic CPR bacteria and DPANN archaea in groundwater ecosystems.</title>
        <authorList>
            <person name="He C.Y."/>
            <person name="Keren R."/>
            <person name="Whittaker M."/>
            <person name="Farag I.F."/>
            <person name="Doudna J."/>
            <person name="Cate J.H.D."/>
            <person name="Banfield J.F."/>
        </authorList>
    </citation>
    <scope>NUCLEOTIDE SEQUENCE [LARGE SCALE GENOMIC DNA]</scope>
    <source>
        <strain evidence="2">NC_groundwater_541_Ag_S-0.1um_46_50</strain>
    </source>
</reference>
<feature type="transmembrane region" description="Helical" evidence="1">
    <location>
        <begin position="6"/>
        <end position="26"/>
    </location>
</feature>
<evidence type="ECO:0000313" key="2">
    <source>
        <dbReference type="EMBL" id="QQG45491.1"/>
    </source>
</evidence>
<gene>
    <name evidence="2" type="ORF">HYW89_00940</name>
</gene>
<evidence type="ECO:0000313" key="3">
    <source>
        <dbReference type="Proteomes" id="UP000595618"/>
    </source>
</evidence>
<protein>
    <recommendedName>
        <fullName evidence="4">DUF4878 domain-containing protein</fullName>
    </recommendedName>
</protein>
<dbReference type="EMBL" id="CP066690">
    <property type="protein sequence ID" value="QQG45491.1"/>
    <property type="molecule type" value="Genomic_DNA"/>
</dbReference>
<proteinExistence type="predicted"/>
<keyword evidence="1" id="KW-0472">Membrane</keyword>